<keyword evidence="1" id="KW-0812">Transmembrane</keyword>
<name>A0ABY9VL35_9BACI</name>
<keyword evidence="1" id="KW-1133">Transmembrane helix</keyword>
<protein>
    <recommendedName>
        <fullName evidence="4">Peptidase MA-like domain-containing protein</fullName>
    </recommendedName>
</protein>
<dbReference type="Proteomes" id="UP001303324">
    <property type="component" value="Chromosome"/>
</dbReference>
<evidence type="ECO:0000313" key="3">
    <source>
        <dbReference type="Proteomes" id="UP001303324"/>
    </source>
</evidence>
<dbReference type="EMBL" id="CP134494">
    <property type="protein sequence ID" value="WNF24672.1"/>
    <property type="molecule type" value="Genomic_DNA"/>
</dbReference>
<proteinExistence type="predicted"/>
<evidence type="ECO:0000313" key="2">
    <source>
        <dbReference type="EMBL" id="WNF24672.1"/>
    </source>
</evidence>
<sequence>MSLRNIRVWMLIFSFILIIFLVSVFGILKVFQKELNERTGKNETLYTTDKAFFTLNYDSDLERKLKAESMKHEYQHVSIFYQEQNEKFIPLTVETLEWAEEVSSGILGSYEKRPTDLIFMDREHLQKLSDLDGVSGFYSNFDKVMGIHVHPDNVESILETPLNNFQRPILHEYAHFATFRKIEEAGAFPDLFPQWFIEGIAEYVASDRTEVHYDINQYKILPLESITWGDGWKEARQIETADPYMQSYLSVSYLIQVYGKDILVELIQKTNDTEGFYTVLEKITGKPIAEFEQEVLDYYR</sequence>
<evidence type="ECO:0000256" key="1">
    <source>
        <dbReference type="SAM" id="Phobius"/>
    </source>
</evidence>
<reference evidence="2 3" key="1">
    <citation type="submission" date="2023-09" db="EMBL/GenBank/DDBJ databases">
        <title>Microbial mechanism of fulvic acid promoting antimony reduction mineralization in rice fields.</title>
        <authorList>
            <person name="Chen G."/>
            <person name="Lan J."/>
        </authorList>
    </citation>
    <scope>NUCLEOTIDE SEQUENCE [LARGE SCALE GENOMIC DNA]</scope>
    <source>
        <strain evidence="2 3">PS1</strain>
    </source>
</reference>
<gene>
    <name evidence="2" type="ORF">RH061_09360</name>
</gene>
<evidence type="ECO:0008006" key="4">
    <source>
        <dbReference type="Google" id="ProtNLM"/>
    </source>
</evidence>
<organism evidence="2 3">
    <name type="scientific">Mesobacillus jeotgali</name>
    <dbReference type="NCBI Taxonomy" id="129985"/>
    <lineage>
        <taxon>Bacteria</taxon>
        <taxon>Bacillati</taxon>
        <taxon>Bacillota</taxon>
        <taxon>Bacilli</taxon>
        <taxon>Bacillales</taxon>
        <taxon>Bacillaceae</taxon>
        <taxon>Mesobacillus</taxon>
    </lineage>
</organism>
<accession>A0ABY9VL35</accession>
<keyword evidence="1" id="KW-0472">Membrane</keyword>
<feature type="transmembrane region" description="Helical" evidence="1">
    <location>
        <begin position="6"/>
        <end position="28"/>
    </location>
</feature>
<dbReference type="RefSeq" id="WP_311075601.1">
    <property type="nucleotide sequence ID" value="NZ_CP134494.1"/>
</dbReference>
<keyword evidence="3" id="KW-1185">Reference proteome</keyword>